<evidence type="ECO:0000256" key="4">
    <source>
        <dbReference type="ARBA" id="ARBA00022833"/>
    </source>
</evidence>
<dbReference type="PANTHER" id="PTHR32410:SF162">
    <property type="entry name" value="CHP-RICH ZINC FINGER PROTEIN-LIKE-RELATED"/>
    <property type="match status" value="1"/>
</dbReference>
<dbReference type="PANTHER" id="PTHR32410">
    <property type="entry name" value="CYSTEINE/HISTIDINE-RICH C1 DOMAIN FAMILY PROTEIN"/>
    <property type="match status" value="1"/>
</dbReference>
<evidence type="ECO:0000259" key="5">
    <source>
        <dbReference type="PROSITE" id="PS01357"/>
    </source>
</evidence>
<reference evidence="7" key="1">
    <citation type="journal article" date="2013" name="Nat. Genet.">
        <title>The Capsella rubella genome and the genomic consequences of rapid mating system evolution.</title>
        <authorList>
            <person name="Slotte T."/>
            <person name="Hazzouri K.M."/>
            <person name="Agren J.A."/>
            <person name="Koenig D."/>
            <person name="Maumus F."/>
            <person name="Guo Y.L."/>
            <person name="Steige K."/>
            <person name="Platts A.E."/>
            <person name="Escobar J.S."/>
            <person name="Newman L.K."/>
            <person name="Wang W."/>
            <person name="Mandakova T."/>
            <person name="Vello E."/>
            <person name="Smith L.M."/>
            <person name="Henz S.R."/>
            <person name="Steffen J."/>
            <person name="Takuno S."/>
            <person name="Brandvain Y."/>
            <person name="Coop G."/>
            <person name="Andolfatto P."/>
            <person name="Hu T.T."/>
            <person name="Blanchette M."/>
            <person name="Clark R.M."/>
            <person name="Quesneville H."/>
            <person name="Nordborg M."/>
            <person name="Gaut B.S."/>
            <person name="Lysak M.A."/>
            <person name="Jenkins J."/>
            <person name="Grimwood J."/>
            <person name="Chapman J."/>
            <person name="Prochnik S."/>
            <person name="Shu S."/>
            <person name="Rokhsar D."/>
            <person name="Schmutz J."/>
            <person name="Weigel D."/>
            <person name="Wright S.I."/>
        </authorList>
    </citation>
    <scope>NUCLEOTIDE SEQUENCE [LARGE SCALE GENOMIC DNA]</scope>
    <source>
        <strain evidence="7">cv. Monte Gargano</strain>
    </source>
</reference>
<dbReference type="GO" id="GO:0008270">
    <property type="term" value="F:zinc ion binding"/>
    <property type="evidence" value="ECO:0007669"/>
    <property type="project" value="UniProtKB-KW"/>
</dbReference>
<dbReference type="AlphaFoldDB" id="R0GA22"/>
<dbReference type="InterPro" id="IPR000433">
    <property type="entry name" value="Znf_ZZ"/>
</dbReference>
<evidence type="ECO:0000256" key="3">
    <source>
        <dbReference type="ARBA" id="ARBA00022771"/>
    </source>
</evidence>
<name>R0GA22_9BRAS</name>
<evidence type="ECO:0000313" key="6">
    <source>
        <dbReference type="EMBL" id="EOA32512.1"/>
    </source>
</evidence>
<keyword evidence="7" id="KW-1185">Reference proteome</keyword>
<dbReference type="InterPro" id="IPR046349">
    <property type="entry name" value="C1-like_sf"/>
</dbReference>
<dbReference type="PROSITE" id="PS01357">
    <property type="entry name" value="ZF_ZZ_1"/>
    <property type="match status" value="1"/>
</dbReference>
<keyword evidence="2" id="KW-0677">Repeat</keyword>
<dbReference type="InterPro" id="IPR013083">
    <property type="entry name" value="Znf_RING/FYVE/PHD"/>
</dbReference>
<dbReference type="Pfam" id="PF03107">
    <property type="entry name" value="C1_2"/>
    <property type="match status" value="3"/>
</dbReference>
<accession>R0GA22</accession>
<protein>
    <recommendedName>
        <fullName evidence="5">ZZ-type domain-containing protein</fullName>
    </recommendedName>
</protein>
<feature type="domain" description="ZZ-type" evidence="5">
    <location>
        <begin position="260"/>
        <end position="284"/>
    </location>
</feature>
<sequence length="315" mass="36658">THEHQLYLVPRRIDFTCNACGTQGDRSPYFCLQCNSMIHWECIDLPRVININRYDHRISYTHRLGHGKWKCGVCRDDVDGFFGAYSCSKCSNYVVHPLCATSGNVWDMVELEGIPEEEEIAPFEVIDDSTMKHFSHDHNLQINKDGRILHDDIVCAACVVQVCSEPFYSCEQCDFILHKKCANLPRKKRHVCHNLPFTLRTDSHLEAFSCMPCKQLFTGFRYEVDSRNILDVRCGSFSEPFVHKSHPHALYYSTDYYRFCSACACMPRSMISCDECDFRLCFKCAYLPQNLTRHRYDDIYMCSFKCRHNLGLLVN</sequence>
<proteinExistence type="predicted"/>
<feature type="non-terminal residue" evidence="6">
    <location>
        <position position="1"/>
    </location>
</feature>
<dbReference type="SUPFAM" id="SSF57889">
    <property type="entry name" value="Cysteine-rich domain"/>
    <property type="match status" value="3"/>
</dbReference>
<evidence type="ECO:0000256" key="2">
    <source>
        <dbReference type="ARBA" id="ARBA00022737"/>
    </source>
</evidence>
<dbReference type="Proteomes" id="UP000029121">
    <property type="component" value="Unassembled WGS sequence"/>
</dbReference>
<dbReference type="Gene3D" id="3.30.40.10">
    <property type="entry name" value="Zinc/RING finger domain, C3HC4 (zinc finger)"/>
    <property type="match status" value="1"/>
</dbReference>
<evidence type="ECO:0000313" key="7">
    <source>
        <dbReference type="Proteomes" id="UP000029121"/>
    </source>
</evidence>
<dbReference type="InterPro" id="IPR004146">
    <property type="entry name" value="DC1"/>
</dbReference>
<dbReference type="InterPro" id="IPR053192">
    <property type="entry name" value="Vacuole_Formation_Reg"/>
</dbReference>
<dbReference type="EMBL" id="KB870807">
    <property type="protein sequence ID" value="EOA32512.1"/>
    <property type="molecule type" value="Genomic_DNA"/>
</dbReference>
<keyword evidence="4" id="KW-0862">Zinc</keyword>
<evidence type="ECO:0000256" key="1">
    <source>
        <dbReference type="ARBA" id="ARBA00022723"/>
    </source>
</evidence>
<keyword evidence="3" id="KW-0863">Zinc-finger</keyword>
<organism evidence="6 7">
    <name type="scientific">Capsella rubella</name>
    <dbReference type="NCBI Taxonomy" id="81985"/>
    <lineage>
        <taxon>Eukaryota</taxon>
        <taxon>Viridiplantae</taxon>
        <taxon>Streptophyta</taxon>
        <taxon>Embryophyta</taxon>
        <taxon>Tracheophyta</taxon>
        <taxon>Spermatophyta</taxon>
        <taxon>Magnoliopsida</taxon>
        <taxon>eudicotyledons</taxon>
        <taxon>Gunneridae</taxon>
        <taxon>Pentapetalae</taxon>
        <taxon>rosids</taxon>
        <taxon>malvids</taxon>
        <taxon>Brassicales</taxon>
        <taxon>Brassicaceae</taxon>
        <taxon>Camelineae</taxon>
        <taxon>Capsella</taxon>
    </lineage>
</organism>
<keyword evidence="1" id="KW-0479">Metal-binding</keyword>
<gene>
    <name evidence="6" type="ORF">CARUB_v10015792mg</name>
</gene>